<dbReference type="RefSeq" id="WP_207446050.1">
    <property type="nucleotide sequence ID" value="NZ_CP061091.1"/>
</dbReference>
<dbReference type="EMBL" id="JACTNF010000005">
    <property type="protein sequence ID" value="MBO1074476.1"/>
    <property type="molecule type" value="Genomic_DNA"/>
</dbReference>
<keyword evidence="6" id="KW-1185">Reference proteome</keyword>
<proteinExistence type="predicted"/>
<dbReference type="InterPro" id="IPR011650">
    <property type="entry name" value="Peptidase_M20_dimer"/>
</dbReference>
<dbReference type="Pfam" id="PF01546">
    <property type="entry name" value="Peptidase_M20"/>
    <property type="match status" value="1"/>
</dbReference>
<dbReference type="PANTHER" id="PTHR43808">
    <property type="entry name" value="ACETYLORNITHINE DEACETYLASE"/>
    <property type="match status" value="1"/>
</dbReference>
<gene>
    <name evidence="5" type="ORF">IAI60_07625</name>
</gene>
<organism evidence="5 6">
    <name type="scientific">Roseomonas marmotae</name>
    <dbReference type="NCBI Taxonomy" id="2768161"/>
    <lineage>
        <taxon>Bacteria</taxon>
        <taxon>Pseudomonadati</taxon>
        <taxon>Pseudomonadota</taxon>
        <taxon>Alphaproteobacteria</taxon>
        <taxon>Acetobacterales</taxon>
        <taxon>Roseomonadaceae</taxon>
        <taxon>Roseomonas</taxon>
    </lineage>
</organism>
<comment type="cofactor">
    <cofactor evidence="1">
        <name>Zn(2+)</name>
        <dbReference type="ChEBI" id="CHEBI:29105"/>
    </cofactor>
</comment>
<evidence type="ECO:0000256" key="3">
    <source>
        <dbReference type="ARBA" id="ARBA00022833"/>
    </source>
</evidence>
<protein>
    <submittedName>
        <fullName evidence="5">M20/M25/M40 family metallo-hydrolase</fullName>
    </submittedName>
</protein>
<keyword evidence="2" id="KW-0378">Hydrolase</keyword>
<accession>A0ABS3KAI0</accession>
<dbReference type="Gene3D" id="3.30.70.360">
    <property type="match status" value="1"/>
</dbReference>
<name>A0ABS3KAI0_9PROT</name>
<dbReference type="InterPro" id="IPR050072">
    <property type="entry name" value="Peptidase_M20A"/>
</dbReference>
<evidence type="ECO:0000313" key="5">
    <source>
        <dbReference type="EMBL" id="MBO1074476.1"/>
    </source>
</evidence>
<dbReference type="InterPro" id="IPR002933">
    <property type="entry name" value="Peptidase_M20"/>
</dbReference>
<evidence type="ECO:0000259" key="4">
    <source>
        <dbReference type="Pfam" id="PF07687"/>
    </source>
</evidence>
<sequence>MSDDDDFSAGDSFYDHADLDRLALATPLLGATGWIDGLSRLIAIDTSGSSKIQTQAYADTLQDMFAPLGFSFRRLHAPGEQHGRAKGAAEAVSMVAARRTGRRVCTIYFRTDTFPAGDGWTRPPFALTRQSSRLYGRGTTGMKGAVAAVWAALRAADAVGLGLSYDPVLLFCADREDGLHPGLRHLVAEGAVEGHAMCLDGPAAPRIWAGSLGSIRLAITLSGTEPDQQRPAVNPIEAMAPVVARLTELKEEIEARCSVGQSADEPFPALSMSSIHGGKTGAIWPDTCDLVLDRSYGAQEEFGKVLAELQDAVREGFGESAYLKLQTRLVGHCPPVSSPDQGPNWPRWKQALSWGFGYPTTRLRRWTSQEGSPMGFVQQAGVSEILQGGLHHPNSAPHGPDEFTTIEDVESLARAVLAYLADVTEIPGY</sequence>
<comment type="caution">
    <text evidence="5">The sequence shown here is derived from an EMBL/GenBank/DDBJ whole genome shotgun (WGS) entry which is preliminary data.</text>
</comment>
<dbReference type="Gene3D" id="3.40.630.10">
    <property type="entry name" value="Zn peptidases"/>
    <property type="match status" value="1"/>
</dbReference>
<dbReference type="PANTHER" id="PTHR43808:SF8">
    <property type="entry name" value="PEPTIDASE M20 DIMERISATION DOMAIN-CONTAINING PROTEIN"/>
    <property type="match status" value="1"/>
</dbReference>
<dbReference type="Pfam" id="PF07687">
    <property type="entry name" value="M20_dimer"/>
    <property type="match status" value="1"/>
</dbReference>
<feature type="domain" description="Peptidase M20 dimerisation" evidence="4">
    <location>
        <begin position="231"/>
        <end position="317"/>
    </location>
</feature>
<reference evidence="5 6" key="1">
    <citation type="submission" date="2020-09" db="EMBL/GenBank/DDBJ databases">
        <title>Roseomonas.</title>
        <authorList>
            <person name="Zhu W."/>
        </authorList>
    </citation>
    <scope>NUCLEOTIDE SEQUENCE [LARGE SCALE GENOMIC DNA]</scope>
    <source>
        <strain evidence="5 6">1311</strain>
    </source>
</reference>
<evidence type="ECO:0000313" key="6">
    <source>
        <dbReference type="Proteomes" id="UP001518990"/>
    </source>
</evidence>
<evidence type="ECO:0000256" key="1">
    <source>
        <dbReference type="ARBA" id="ARBA00001947"/>
    </source>
</evidence>
<dbReference type="SUPFAM" id="SSF53187">
    <property type="entry name" value="Zn-dependent exopeptidases"/>
    <property type="match status" value="1"/>
</dbReference>
<evidence type="ECO:0000256" key="2">
    <source>
        <dbReference type="ARBA" id="ARBA00022801"/>
    </source>
</evidence>
<keyword evidence="3" id="KW-0862">Zinc</keyword>
<dbReference type="Proteomes" id="UP001518990">
    <property type="component" value="Unassembled WGS sequence"/>
</dbReference>